<keyword evidence="5" id="KW-1185">Reference proteome</keyword>
<feature type="transmembrane region" description="Helical" evidence="2">
    <location>
        <begin position="422"/>
        <end position="446"/>
    </location>
</feature>
<feature type="transmembrane region" description="Helical" evidence="2">
    <location>
        <begin position="144"/>
        <end position="164"/>
    </location>
</feature>
<protein>
    <submittedName>
        <fullName evidence="4">SLC13 family permease</fullName>
    </submittedName>
</protein>
<keyword evidence="2" id="KW-0472">Membrane</keyword>
<dbReference type="InterPro" id="IPR009827">
    <property type="entry name" value="MatC_N"/>
</dbReference>
<evidence type="ECO:0000256" key="2">
    <source>
        <dbReference type="SAM" id="Phobius"/>
    </source>
</evidence>
<gene>
    <name evidence="4" type="ORF">ABT384_02925</name>
</gene>
<proteinExistence type="predicted"/>
<feature type="transmembrane region" description="Helical" evidence="2">
    <location>
        <begin position="325"/>
        <end position="347"/>
    </location>
</feature>
<evidence type="ECO:0000313" key="4">
    <source>
        <dbReference type="EMBL" id="MER7371599.1"/>
    </source>
</evidence>
<feature type="transmembrane region" description="Helical" evidence="2">
    <location>
        <begin position="301"/>
        <end position="319"/>
    </location>
</feature>
<dbReference type="EMBL" id="JBEPFB010000001">
    <property type="protein sequence ID" value="MER7371599.1"/>
    <property type="molecule type" value="Genomic_DNA"/>
</dbReference>
<evidence type="ECO:0000259" key="3">
    <source>
        <dbReference type="Pfam" id="PF07158"/>
    </source>
</evidence>
<feature type="region of interest" description="Disordered" evidence="1">
    <location>
        <begin position="211"/>
        <end position="241"/>
    </location>
</feature>
<dbReference type="RefSeq" id="WP_190068677.1">
    <property type="nucleotide sequence ID" value="NZ_BNBM01000002.1"/>
</dbReference>
<dbReference type="Pfam" id="PF07158">
    <property type="entry name" value="MatC_N"/>
    <property type="match status" value="1"/>
</dbReference>
<keyword evidence="2" id="KW-0812">Transmembrane</keyword>
<accession>A0ABV1XJ21</accession>
<name>A0ABV1XJ21_9ACTN</name>
<organism evidence="4 5">
    <name type="scientific">Streptomyces lanatus</name>
    <dbReference type="NCBI Taxonomy" id="66900"/>
    <lineage>
        <taxon>Bacteria</taxon>
        <taxon>Bacillati</taxon>
        <taxon>Actinomycetota</taxon>
        <taxon>Actinomycetes</taxon>
        <taxon>Kitasatosporales</taxon>
        <taxon>Streptomycetaceae</taxon>
        <taxon>Streptomyces</taxon>
    </lineage>
</organism>
<feature type="compositionally biased region" description="Polar residues" evidence="1">
    <location>
        <begin position="231"/>
        <end position="241"/>
    </location>
</feature>
<comment type="caution">
    <text evidence="4">The sequence shown here is derived from an EMBL/GenBank/DDBJ whole genome shotgun (WGS) entry which is preliminary data.</text>
</comment>
<feature type="domain" description="Dicarboxylate carrier MatC N-terminal" evidence="3">
    <location>
        <begin position="1"/>
        <end position="149"/>
    </location>
</feature>
<reference evidence="4 5" key="1">
    <citation type="submission" date="2024-06" db="EMBL/GenBank/DDBJ databases">
        <title>The Natural Products Discovery Center: Release of the First 8490 Sequenced Strains for Exploring Actinobacteria Biosynthetic Diversity.</title>
        <authorList>
            <person name="Kalkreuter E."/>
            <person name="Kautsar S.A."/>
            <person name="Yang D."/>
            <person name="Bader C.D."/>
            <person name="Teijaro C.N."/>
            <person name="Fluegel L."/>
            <person name="Davis C.M."/>
            <person name="Simpson J.R."/>
            <person name="Lauterbach L."/>
            <person name="Steele A.D."/>
            <person name="Gui C."/>
            <person name="Meng S."/>
            <person name="Li G."/>
            <person name="Viehrig K."/>
            <person name="Ye F."/>
            <person name="Su P."/>
            <person name="Kiefer A.F."/>
            <person name="Nichols A."/>
            <person name="Cepeda A.J."/>
            <person name="Yan W."/>
            <person name="Fan B."/>
            <person name="Jiang Y."/>
            <person name="Adhikari A."/>
            <person name="Zheng C.-J."/>
            <person name="Schuster L."/>
            <person name="Cowan T.M."/>
            <person name="Smanski M.J."/>
            <person name="Chevrette M.G."/>
            <person name="De Carvalho L.P.S."/>
            <person name="Shen B."/>
        </authorList>
    </citation>
    <scope>NUCLEOTIDE SEQUENCE [LARGE SCALE GENOMIC DNA]</scope>
    <source>
        <strain evidence="4 5">NPDC000155</strain>
    </source>
</reference>
<dbReference type="PANTHER" id="PTHR42826">
    <property type="entry name" value="DICARBOXYLATE TRANSPORTER 2.1, CHLOROPLASTIC"/>
    <property type="match status" value="1"/>
</dbReference>
<dbReference type="InterPro" id="IPR030676">
    <property type="entry name" value="CitT-rel"/>
</dbReference>
<feature type="transmembrane region" description="Helical" evidence="2">
    <location>
        <begin position="380"/>
        <end position="410"/>
    </location>
</feature>
<feature type="transmembrane region" description="Helical" evidence="2">
    <location>
        <begin position="91"/>
        <end position="124"/>
    </location>
</feature>
<keyword evidence="2" id="KW-1133">Transmembrane helix</keyword>
<dbReference type="Proteomes" id="UP001486207">
    <property type="component" value="Unassembled WGS sequence"/>
</dbReference>
<evidence type="ECO:0000256" key="1">
    <source>
        <dbReference type="SAM" id="MobiDB-lite"/>
    </source>
</evidence>
<feature type="transmembrane region" description="Helical" evidence="2">
    <location>
        <begin position="176"/>
        <end position="198"/>
    </location>
</feature>
<feature type="transmembrane region" description="Helical" evidence="2">
    <location>
        <begin position="258"/>
        <end position="289"/>
    </location>
</feature>
<evidence type="ECO:0000313" key="5">
    <source>
        <dbReference type="Proteomes" id="UP001486207"/>
    </source>
</evidence>
<feature type="transmembrane region" description="Helical" evidence="2">
    <location>
        <begin position="47"/>
        <end position="70"/>
    </location>
</feature>
<sequence>MSPELISILVLVVVFVIATTRSINMGALAFAAAFGVGTLVADLDADGIFAGFPGDLFVVLVGVTYLFAIARSNGTTDWLVHASIRLVRGRVALIPWVMFAITGALTAIGAVSPAAVAIVAPIALSFAARYGISPLLMGAMVVHGAQGGGFSPISIYGSIVNGIVEREKLPGNEVSLFLASLIVNLVIAAIVFVLFGGLKLWAQGAVETDGKGGAEQTDGSGGSGGGATREPGTTVTRPAPTPTQLAATHLTPARIATLISLVALVIAVLVLDLDAGLTAITLAVVLSTAWPDDSRKAVGEIAWPTVLLICGVLTYVGVLDEMGTITWAGEGVGGIGVPLLAAVLLCYIGAIVSAFASSVGIMGALIPLAVPFLAQGEIGAVGMVAALAVSATVVDVSPFSTNGALVLAAAPDVDRERFFRQLMVYGGIVVAVVPAVVWLALVVPGWG</sequence>